<organism evidence="1 2">
    <name type="scientific">Roseibium aggregatum</name>
    <dbReference type="NCBI Taxonomy" id="187304"/>
    <lineage>
        <taxon>Bacteria</taxon>
        <taxon>Pseudomonadati</taxon>
        <taxon>Pseudomonadota</taxon>
        <taxon>Alphaproteobacteria</taxon>
        <taxon>Hyphomicrobiales</taxon>
        <taxon>Stappiaceae</taxon>
        <taxon>Roseibium</taxon>
    </lineage>
</organism>
<dbReference type="InterPro" id="IPR011008">
    <property type="entry name" value="Dimeric_a/b-barrel"/>
</dbReference>
<keyword evidence="2" id="KW-1185">Reference proteome</keyword>
<dbReference type="OrthoDB" id="7210869at2"/>
<protein>
    <recommendedName>
        <fullName evidence="3">Antibiotic biosynthesis monooxygenase</fullName>
    </recommendedName>
</protein>
<sequence>MIKRIWHGWTDPGMADTYAHVLTTQVIPGIEAKAIPGYLGIEVLRRNLETGVEFITIMSFRSLDDIIAFQGPEYERSYVPDAARDVLKRWDLISQHYELEDARSYE</sequence>
<dbReference type="STRING" id="187304.B0E33_05450"/>
<accession>A0A0M6Y804</accession>
<dbReference type="AlphaFoldDB" id="A0A0M6Y804"/>
<evidence type="ECO:0000313" key="1">
    <source>
        <dbReference type="EMBL" id="CTQ45131.1"/>
    </source>
</evidence>
<dbReference type="RefSeq" id="WP_055658071.1">
    <property type="nucleotide sequence ID" value="NZ_CXST01000002.1"/>
</dbReference>
<evidence type="ECO:0000313" key="2">
    <source>
        <dbReference type="Proteomes" id="UP000048926"/>
    </source>
</evidence>
<gene>
    <name evidence="1" type="ORF">LAL4801_03578</name>
</gene>
<name>A0A0M6Y804_9HYPH</name>
<dbReference type="Proteomes" id="UP000048926">
    <property type="component" value="Unassembled WGS sequence"/>
</dbReference>
<dbReference type="SUPFAM" id="SSF54909">
    <property type="entry name" value="Dimeric alpha+beta barrel"/>
    <property type="match status" value="1"/>
</dbReference>
<reference evidence="2" key="1">
    <citation type="submission" date="2015-07" db="EMBL/GenBank/DDBJ databases">
        <authorList>
            <person name="Rodrigo-Torres Lidia"/>
            <person name="Arahal R.David."/>
        </authorList>
    </citation>
    <scope>NUCLEOTIDE SEQUENCE [LARGE SCALE GENOMIC DNA]</scope>
    <source>
        <strain evidence="2">CECT 4801</strain>
    </source>
</reference>
<proteinExistence type="predicted"/>
<dbReference type="EMBL" id="CXST01000002">
    <property type="protein sequence ID" value="CTQ45131.1"/>
    <property type="molecule type" value="Genomic_DNA"/>
</dbReference>
<evidence type="ECO:0008006" key="3">
    <source>
        <dbReference type="Google" id="ProtNLM"/>
    </source>
</evidence>